<accession>A0A1Y1ZP45</accession>
<evidence type="ECO:0008006" key="5">
    <source>
        <dbReference type="Google" id="ProtNLM"/>
    </source>
</evidence>
<reference evidence="3 4" key="1">
    <citation type="submission" date="2016-07" db="EMBL/GenBank/DDBJ databases">
        <title>Pervasive Adenine N6-methylation of Active Genes in Fungi.</title>
        <authorList>
            <consortium name="DOE Joint Genome Institute"/>
            <person name="Mondo S.J."/>
            <person name="Dannebaum R.O."/>
            <person name="Kuo R.C."/>
            <person name="Labutti K."/>
            <person name="Haridas S."/>
            <person name="Kuo A."/>
            <person name="Salamov A."/>
            <person name="Ahrendt S.R."/>
            <person name="Lipzen A."/>
            <person name="Sullivan W."/>
            <person name="Andreopoulos W.B."/>
            <person name="Clum A."/>
            <person name="Lindquist E."/>
            <person name="Daum C."/>
            <person name="Ramamoorthy G.K."/>
            <person name="Gryganskyi A."/>
            <person name="Culley D."/>
            <person name="Magnuson J.K."/>
            <person name="James T.Y."/>
            <person name="O'Malley M.A."/>
            <person name="Stajich J.E."/>
            <person name="Spatafora J.W."/>
            <person name="Visel A."/>
            <person name="Grigoriev I.V."/>
        </authorList>
    </citation>
    <scope>NUCLEOTIDE SEQUENCE [LARGE SCALE GENOMIC DNA]</scope>
    <source>
        <strain evidence="3 4">CBS 115471</strain>
    </source>
</reference>
<keyword evidence="4" id="KW-1185">Reference proteome</keyword>
<proteinExistence type="predicted"/>
<evidence type="ECO:0000313" key="4">
    <source>
        <dbReference type="Proteomes" id="UP000193144"/>
    </source>
</evidence>
<dbReference type="InterPro" id="IPR036259">
    <property type="entry name" value="MFS_trans_sf"/>
</dbReference>
<sequence>MYIDMFWVRSLAFGETVQDNFNPLGSVFDINAGVDPFWLRLNPLTCHHVPLLTTPCFLPCVEGRRLDLLFVWSMSRLWNFLGTKSQSTSHEAASFALWMIISSPMGSTLGQMVLGFFADLYGRAYLYGLELVNVIFATFGFAFTLEDKRRSKRTWVHVSCSFDRTNGHNVDGCSCRLPLRPNIGRGPGHAHPDTRARNGKETHGKRSQAESTTSHVAYIHRYPNPLQMPRRNGNMDFACIPSVSTARGGGNCAL</sequence>
<keyword evidence="2" id="KW-0472">Membrane</keyword>
<feature type="transmembrane region" description="Helical" evidence="2">
    <location>
        <begin position="124"/>
        <end position="145"/>
    </location>
</feature>
<name>A0A1Y1ZP45_9PLEO</name>
<evidence type="ECO:0000256" key="2">
    <source>
        <dbReference type="SAM" id="Phobius"/>
    </source>
</evidence>
<dbReference type="AlphaFoldDB" id="A0A1Y1ZP45"/>
<protein>
    <recommendedName>
        <fullName evidence="5">Major facilitator superfamily (MFS) profile domain-containing protein</fullName>
    </recommendedName>
</protein>
<evidence type="ECO:0000313" key="3">
    <source>
        <dbReference type="EMBL" id="ORY11595.1"/>
    </source>
</evidence>
<evidence type="ECO:0000256" key="1">
    <source>
        <dbReference type="SAM" id="MobiDB-lite"/>
    </source>
</evidence>
<organism evidence="3 4">
    <name type="scientific">Clohesyomyces aquaticus</name>
    <dbReference type="NCBI Taxonomy" id="1231657"/>
    <lineage>
        <taxon>Eukaryota</taxon>
        <taxon>Fungi</taxon>
        <taxon>Dikarya</taxon>
        <taxon>Ascomycota</taxon>
        <taxon>Pezizomycotina</taxon>
        <taxon>Dothideomycetes</taxon>
        <taxon>Pleosporomycetidae</taxon>
        <taxon>Pleosporales</taxon>
        <taxon>Lindgomycetaceae</taxon>
        <taxon>Clohesyomyces</taxon>
    </lineage>
</organism>
<keyword evidence="2" id="KW-1133">Transmembrane helix</keyword>
<dbReference type="EMBL" id="MCFA01000059">
    <property type="protein sequence ID" value="ORY11595.1"/>
    <property type="molecule type" value="Genomic_DNA"/>
</dbReference>
<feature type="transmembrane region" description="Helical" evidence="2">
    <location>
        <begin position="95"/>
        <end position="118"/>
    </location>
</feature>
<feature type="region of interest" description="Disordered" evidence="1">
    <location>
        <begin position="184"/>
        <end position="216"/>
    </location>
</feature>
<feature type="compositionally biased region" description="Basic and acidic residues" evidence="1">
    <location>
        <begin position="190"/>
        <end position="208"/>
    </location>
</feature>
<keyword evidence="2" id="KW-0812">Transmembrane</keyword>
<dbReference type="Proteomes" id="UP000193144">
    <property type="component" value="Unassembled WGS sequence"/>
</dbReference>
<gene>
    <name evidence="3" type="ORF">BCR34DRAFT_317701</name>
</gene>
<comment type="caution">
    <text evidence="3">The sequence shown here is derived from an EMBL/GenBank/DDBJ whole genome shotgun (WGS) entry which is preliminary data.</text>
</comment>
<dbReference type="Gene3D" id="1.20.1250.20">
    <property type="entry name" value="MFS general substrate transporter like domains"/>
    <property type="match status" value="1"/>
</dbReference>